<dbReference type="OrthoDB" id="5314481at2"/>
<dbReference type="EMBL" id="NXLQ01000001">
    <property type="protein sequence ID" value="RDU67487.1"/>
    <property type="molecule type" value="Genomic_DNA"/>
</dbReference>
<name>A0A3D8IQC2_9HELI</name>
<dbReference type="AlphaFoldDB" id="A0A3D8IQC2"/>
<keyword evidence="3" id="KW-1185">Reference proteome</keyword>
<sequence>MKKSILTLRTSLLSALIVGSSAMNLEAAKLMDVIQNATISGFAFGRIQTIHGRDGNGTRYQLRFKPTITTGEVYGWSGSAGIFFSKGSGTPDSNNTNADISGSRGDMHISLVDRFSIGDFYITYQAKEQLGTNTLIRAGQKSPTTPYNDTNLDRALGIFLENSDLSALNIGFQWWDTWIGDDMFISPNLTGSNYSNSSTGIGNDVFMLSLTSGKDFTEKTGFGYQVWYSYVEGLFDYMTFADISYTAKFGSQSLGILAQVSATGLNKKPTFLSNGSLEFNTLFQNTNYDYARNRGMYNIRLDYRYNFTQSQSAATEDSDAPAPAPTNVGFIGVAVGFAGSFGDGYGTLIDNTGGLKIGGNIWNNFAGTEANGFGILGTGSFRNSSITAPYLKVEFGYKKFGLALDVVYVDTTHFYYLKKAGATGNLNGATGNLYGPNNKIAVANFVETSLSATYKFTDSINMGAYYGYLIGNPSMGRFRFQVNYVF</sequence>
<gene>
    <name evidence="2" type="ORF">CQA53_00190</name>
</gene>
<protein>
    <recommendedName>
        <fullName evidence="4">Major outer membrane protein</fullName>
    </recommendedName>
</protein>
<feature type="chain" id="PRO_5017692349" description="Major outer membrane protein" evidence="1">
    <location>
        <begin position="28"/>
        <end position="486"/>
    </location>
</feature>
<proteinExistence type="predicted"/>
<accession>A0A3D8IQC2</accession>
<dbReference type="Proteomes" id="UP000256379">
    <property type="component" value="Unassembled WGS sequence"/>
</dbReference>
<organism evidence="2 3">
    <name type="scientific">Helicobacter didelphidarum</name>
    <dbReference type="NCBI Taxonomy" id="2040648"/>
    <lineage>
        <taxon>Bacteria</taxon>
        <taxon>Pseudomonadati</taxon>
        <taxon>Campylobacterota</taxon>
        <taxon>Epsilonproteobacteria</taxon>
        <taxon>Campylobacterales</taxon>
        <taxon>Helicobacteraceae</taxon>
        <taxon>Helicobacter</taxon>
    </lineage>
</organism>
<reference evidence="2 3" key="1">
    <citation type="submission" date="2018-04" db="EMBL/GenBank/DDBJ databases">
        <title>Novel Campyloabacter and Helicobacter Species and Strains.</title>
        <authorList>
            <person name="Mannion A.J."/>
            <person name="Shen Z."/>
            <person name="Fox J.G."/>
        </authorList>
    </citation>
    <scope>NUCLEOTIDE SEQUENCE [LARGE SCALE GENOMIC DNA]</scope>
    <source>
        <strain evidence="2 3">MIT 17-337</strain>
    </source>
</reference>
<evidence type="ECO:0000256" key="1">
    <source>
        <dbReference type="SAM" id="SignalP"/>
    </source>
</evidence>
<keyword evidence="1" id="KW-0732">Signal</keyword>
<evidence type="ECO:0000313" key="3">
    <source>
        <dbReference type="Proteomes" id="UP000256379"/>
    </source>
</evidence>
<feature type="signal peptide" evidence="1">
    <location>
        <begin position="1"/>
        <end position="27"/>
    </location>
</feature>
<evidence type="ECO:0008006" key="4">
    <source>
        <dbReference type="Google" id="ProtNLM"/>
    </source>
</evidence>
<comment type="caution">
    <text evidence="2">The sequence shown here is derived from an EMBL/GenBank/DDBJ whole genome shotgun (WGS) entry which is preliminary data.</text>
</comment>
<evidence type="ECO:0000313" key="2">
    <source>
        <dbReference type="EMBL" id="RDU67487.1"/>
    </source>
</evidence>
<dbReference type="RefSeq" id="WP_115542015.1">
    <property type="nucleotide sequence ID" value="NZ_NXLQ01000001.1"/>
</dbReference>